<evidence type="ECO:0000313" key="1">
    <source>
        <dbReference type="EMBL" id="SOO26327.1"/>
    </source>
</evidence>
<protein>
    <submittedName>
        <fullName evidence="1">Uncharacterized protein</fullName>
    </submittedName>
</protein>
<sequence length="50" mass="5684">MKALVEAEDVDDVTALTVNELNQLHEGNIARHRIRPSQFRSWPALQTGQK</sequence>
<dbReference type="RefSeq" id="WP_157726206.1">
    <property type="nucleotide sequence ID" value="NZ_OCZC01000081.1"/>
</dbReference>
<organism evidence="1 2">
    <name type="scientific">Xanthomonas campestris pv. phaseoli</name>
    <dbReference type="NCBI Taxonomy" id="317013"/>
    <lineage>
        <taxon>Bacteria</taxon>
        <taxon>Pseudomonadati</taxon>
        <taxon>Pseudomonadota</taxon>
        <taxon>Gammaproteobacteria</taxon>
        <taxon>Lysobacterales</taxon>
        <taxon>Lysobacteraceae</taxon>
        <taxon>Xanthomonas</taxon>
    </lineage>
</organism>
<reference evidence="1 2" key="1">
    <citation type="submission" date="2017-10" db="EMBL/GenBank/DDBJ databases">
        <authorList>
            <person name="Regsiter A."/>
            <person name="William W."/>
        </authorList>
    </citation>
    <scope>NUCLEOTIDE SEQUENCE [LARGE SCALE GENOMIC DNA]</scope>
    <source>
        <strain evidence="1 2">CFBP6991</strain>
    </source>
</reference>
<dbReference type="Proteomes" id="UP000234345">
    <property type="component" value="Unassembled WGS sequence"/>
</dbReference>
<gene>
    <name evidence="1" type="ORF">XFF6991_530176</name>
</gene>
<dbReference type="AlphaFoldDB" id="A0A7Z7J584"/>
<accession>A0A7Z7J584</accession>
<name>A0A7Z7J584_XANCH</name>
<evidence type="ECO:0000313" key="2">
    <source>
        <dbReference type="Proteomes" id="UP000234345"/>
    </source>
</evidence>
<proteinExistence type="predicted"/>
<dbReference type="EMBL" id="OCZC01000081">
    <property type="protein sequence ID" value="SOO26327.1"/>
    <property type="molecule type" value="Genomic_DNA"/>
</dbReference>
<comment type="caution">
    <text evidence="1">The sequence shown here is derived from an EMBL/GenBank/DDBJ whole genome shotgun (WGS) entry which is preliminary data.</text>
</comment>